<dbReference type="InterPro" id="IPR016195">
    <property type="entry name" value="Pol/histidinol_Pase-like"/>
</dbReference>
<evidence type="ECO:0000313" key="3">
    <source>
        <dbReference type="Proteomes" id="UP000199228"/>
    </source>
</evidence>
<sequence>MNTPCIDLHVHSTASDGTFTPSKLIKLAKENNLQAIALTDHDSIDGLAEASNESAKQNIEFVPGIELSTDHNGKELHVVGLYIDPTNKQLNDNLITFVNERDSRNAKMCELLQKEGFDITMEKLLAFAGTGVLTRAHFANYLVDHGYVKNIKAVFHEYLGNDCRCFVDRTLIKTTNAIHLIKQAGGVAILAHPGLYSYGDDKMRNALTEFKAAGLDGLEAIYSTYTPADERYFKGLAKEYDLLISGGSDFHGTNKPDIKLGTGKGSMFISYEILQTIKNYHNRRH</sequence>
<dbReference type="GO" id="GO:0004534">
    <property type="term" value="F:5'-3' RNA exonuclease activity"/>
    <property type="evidence" value="ECO:0007669"/>
    <property type="project" value="TreeGrafter"/>
</dbReference>
<dbReference type="OrthoDB" id="9804333at2"/>
<dbReference type="EMBL" id="FMXR01000006">
    <property type="protein sequence ID" value="SDB10070.1"/>
    <property type="molecule type" value="Genomic_DNA"/>
</dbReference>
<dbReference type="STRING" id="1732.SAMN02910417_00785"/>
<dbReference type="SUPFAM" id="SSF89550">
    <property type="entry name" value="PHP domain-like"/>
    <property type="match status" value="1"/>
</dbReference>
<feature type="domain" description="Polymerase/histidinol phosphatase N-terminal" evidence="1">
    <location>
        <begin position="6"/>
        <end position="71"/>
    </location>
</feature>
<proteinExistence type="predicted"/>
<dbReference type="PANTHER" id="PTHR42924">
    <property type="entry name" value="EXONUCLEASE"/>
    <property type="match status" value="1"/>
</dbReference>
<dbReference type="Gene3D" id="1.10.150.650">
    <property type="match status" value="1"/>
</dbReference>
<dbReference type="InterPro" id="IPR004013">
    <property type="entry name" value="PHP_dom"/>
</dbReference>
<dbReference type="Proteomes" id="UP000199228">
    <property type="component" value="Unassembled WGS sequence"/>
</dbReference>
<dbReference type="GO" id="GO:0035312">
    <property type="term" value="F:5'-3' DNA exonuclease activity"/>
    <property type="evidence" value="ECO:0007669"/>
    <property type="project" value="TreeGrafter"/>
</dbReference>
<evidence type="ECO:0000313" key="2">
    <source>
        <dbReference type="EMBL" id="SDB10070.1"/>
    </source>
</evidence>
<name>A0A1G6ANW6_EUBOX</name>
<evidence type="ECO:0000259" key="1">
    <source>
        <dbReference type="SMART" id="SM00481"/>
    </source>
</evidence>
<dbReference type="SMART" id="SM00481">
    <property type="entry name" value="POLIIIAc"/>
    <property type="match status" value="1"/>
</dbReference>
<dbReference type="AlphaFoldDB" id="A0A1G6ANW6"/>
<dbReference type="InterPro" id="IPR052018">
    <property type="entry name" value="PHP_domain"/>
</dbReference>
<organism evidence="2 3">
    <name type="scientific">Eubacterium oxidoreducens</name>
    <dbReference type="NCBI Taxonomy" id="1732"/>
    <lineage>
        <taxon>Bacteria</taxon>
        <taxon>Bacillati</taxon>
        <taxon>Bacillota</taxon>
        <taxon>Clostridia</taxon>
        <taxon>Eubacteriales</taxon>
        <taxon>Eubacteriaceae</taxon>
        <taxon>Eubacterium</taxon>
    </lineage>
</organism>
<keyword evidence="3" id="KW-1185">Reference proteome</keyword>
<dbReference type="CDD" id="cd07438">
    <property type="entry name" value="PHP_HisPPase_AMP"/>
    <property type="match status" value="1"/>
</dbReference>
<dbReference type="Pfam" id="PF02811">
    <property type="entry name" value="PHP"/>
    <property type="match status" value="1"/>
</dbReference>
<gene>
    <name evidence="2" type="ORF">SAMN02910417_00785</name>
</gene>
<dbReference type="RefSeq" id="WP_090172406.1">
    <property type="nucleotide sequence ID" value="NZ_FMXR01000006.1"/>
</dbReference>
<protein>
    <recommendedName>
        <fullName evidence="1">Polymerase/histidinol phosphatase N-terminal domain-containing protein</fullName>
    </recommendedName>
</protein>
<accession>A0A1G6ANW6</accession>
<dbReference type="PANTHER" id="PTHR42924:SF3">
    <property type="entry name" value="POLYMERASE_HISTIDINOL PHOSPHATASE N-TERMINAL DOMAIN-CONTAINING PROTEIN"/>
    <property type="match status" value="1"/>
</dbReference>
<dbReference type="Gene3D" id="3.20.20.140">
    <property type="entry name" value="Metal-dependent hydrolases"/>
    <property type="match status" value="1"/>
</dbReference>
<reference evidence="2 3" key="1">
    <citation type="submission" date="2016-10" db="EMBL/GenBank/DDBJ databases">
        <authorList>
            <person name="de Groot N.N."/>
        </authorList>
    </citation>
    <scope>NUCLEOTIDE SEQUENCE [LARGE SCALE GENOMIC DNA]</scope>
    <source>
        <strain evidence="2 3">DSM 3217</strain>
    </source>
</reference>
<dbReference type="InterPro" id="IPR003141">
    <property type="entry name" value="Pol/His_phosphatase_N"/>
</dbReference>